<evidence type="ECO:0000313" key="2">
    <source>
        <dbReference type="Proteomes" id="UP000663836"/>
    </source>
</evidence>
<dbReference type="AlphaFoldDB" id="A0A819VWI6"/>
<feature type="non-terminal residue" evidence="1">
    <location>
        <position position="1"/>
    </location>
</feature>
<accession>A0A819VWI6</accession>
<gene>
    <name evidence="1" type="ORF">JBS370_LOCUS32351</name>
</gene>
<proteinExistence type="predicted"/>
<name>A0A819VWI6_9BILA</name>
<protein>
    <submittedName>
        <fullName evidence="1">Uncharacterized protein</fullName>
    </submittedName>
</protein>
<organism evidence="1 2">
    <name type="scientific">Rotaria sordida</name>
    <dbReference type="NCBI Taxonomy" id="392033"/>
    <lineage>
        <taxon>Eukaryota</taxon>
        <taxon>Metazoa</taxon>
        <taxon>Spiralia</taxon>
        <taxon>Gnathifera</taxon>
        <taxon>Rotifera</taxon>
        <taxon>Eurotatoria</taxon>
        <taxon>Bdelloidea</taxon>
        <taxon>Philodinida</taxon>
        <taxon>Philodinidae</taxon>
        <taxon>Rotaria</taxon>
    </lineage>
</organism>
<dbReference type="EMBL" id="CAJOBD010008514">
    <property type="protein sequence ID" value="CAF4114529.1"/>
    <property type="molecule type" value="Genomic_DNA"/>
</dbReference>
<sequence>MKATTVRFYETYFILLFPHLERYNFFDSYQFIRKQDENEQELLKGIWDTSLTSSLKNIDENVMNLDNVEISLVFDLRLPCATIEYTVIRSICKILSKQQSENDITVEDFEQRLWLKLNDKTTYGKKLIHKIFENNKLFEHYFNDLLCSFLSENNIQLTSNFVFKIICTNPTRSNKTRFQSLLTNWAEIIQIFRIFELGASLIGEDSLLKTFMKQFIEIDDQYHVDANNKNDLYTLILFKEGFAQFEPGNDERHLKSNSNDNRDLFIENCLMNLLKKLQKPKYVRNVESPKQLITKYDLIYHETAEDHVKADKATVQRTILKLE</sequence>
<comment type="caution">
    <text evidence="1">The sequence shown here is derived from an EMBL/GenBank/DDBJ whole genome shotgun (WGS) entry which is preliminary data.</text>
</comment>
<dbReference type="Proteomes" id="UP000663836">
    <property type="component" value="Unassembled WGS sequence"/>
</dbReference>
<reference evidence="1" key="1">
    <citation type="submission" date="2021-02" db="EMBL/GenBank/DDBJ databases">
        <authorList>
            <person name="Nowell W R."/>
        </authorList>
    </citation>
    <scope>NUCLEOTIDE SEQUENCE</scope>
</reference>
<evidence type="ECO:0000313" key="1">
    <source>
        <dbReference type="EMBL" id="CAF4114529.1"/>
    </source>
</evidence>